<dbReference type="PANTHER" id="PTHR13789">
    <property type="entry name" value="MONOOXYGENASE"/>
    <property type="match status" value="1"/>
</dbReference>
<evidence type="ECO:0000256" key="3">
    <source>
        <dbReference type="ARBA" id="ARBA00022827"/>
    </source>
</evidence>
<comment type="caution">
    <text evidence="7">The sequence shown here is derived from an EMBL/GenBank/DDBJ whole genome shotgun (WGS) entry which is preliminary data.</text>
</comment>
<dbReference type="InterPro" id="IPR050493">
    <property type="entry name" value="FAD-dep_Monooxygenase_BioMet"/>
</dbReference>
<keyword evidence="2" id="KW-0285">Flavoprotein</keyword>
<proteinExistence type="predicted"/>
<comment type="cofactor">
    <cofactor evidence="1">
        <name>FAD</name>
        <dbReference type="ChEBI" id="CHEBI:57692"/>
    </cofactor>
</comment>
<evidence type="ECO:0000256" key="4">
    <source>
        <dbReference type="ARBA" id="ARBA00023002"/>
    </source>
</evidence>
<dbReference type="Pfam" id="PF01494">
    <property type="entry name" value="FAD_binding_3"/>
    <property type="match status" value="1"/>
</dbReference>
<dbReference type="PRINTS" id="PR00420">
    <property type="entry name" value="RNGMNOXGNASE"/>
</dbReference>
<dbReference type="EMBL" id="WUWG01000003">
    <property type="protein sequence ID" value="MXU65486.1"/>
    <property type="molecule type" value="Genomic_DNA"/>
</dbReference>
<dbReference type="SUPFAM" id="SSF54373">
    <property type="entry name" value="FAD-linked reductases, C-terminal domain"/>
    <property type="match status" value="1"/>
</dbReference>
<keyword evidence="3" id="KW-0274">FAD</keyword>
<evidence type="ECO:0000256" key="2">
    <source>
        <dbReference type="ARBA" id="ARBA00022630"/>
    </source>
</evidence>
<keyword evidence="5" id="KW-0503">Monooxygenase</keyword>
<organism evidence="7 8">
    <name type="scientific">Oceanomicrobium pacificus</name>
    <dbReference type="NCBI Taxonomy" id="2692916"/>
    <lineage>
        <taxon>Bacteria</taxon>
        <taxon>Pseudomonadati</taxon>
        <taxon>Pseudomonadota</taxon>
        <taxon>Alphaproteobacteria</taxon>
        <taxon>Rhodobacterales</taxon>
        <taxon>Paracoccaceae</taxon>
        <taxon>Oceanomicrobium</taxon>
    </lineage>
</organism>
<dbReference type="AlphaFoldDB" id="A0A6B0TNP0"/>
<sequence>MSGNRSITVLGGGIGGLAAAIALARRGCAVDLIEQADALSEVGAGLQISPNGVAVLEGLGLRDAVAVVAGQPEAVHLRDGRSGRRVATVPLGRQIEMRHGRPFWQIHRADLVGILADAARREGVSLQLGRRITGIARDDGTDGPVLLKDAAGQTSTHGTLVAADGVRSRVRAALFGGEQVRFTGQVAWRGLVPMAALPAPLPDAAQVFMGAGRHLVAYPLRGRTLANIVAVEERADWTEESWTRGADPADVRAAFAGWAPEVSALLDALQDCFVWGLFDHPPLRDWASGRVALLGDACHPMLPFMAQGATMALEDAWVLAAELAGSPDDHGAALRAYSRARLARATRVQATSAGNAKIYHMGSGPARQILHGGMRLVGRSAPGLLERKFDWIYGADVTRTHP</sequence>
<evidence type="ECO:0000256" key="5">
    <source>
        <dbReference type="ARBA" id="ARBA00023033"/>
    </source>
</evidence>
<keyword evidence="8" id="KW-1185">Reference proteome</keyword>
<protein>
    <submittedName>
        <fullName evidence="7">NAD(P)-binding protein</fullName>
    </submittedName>
</protein>
<dbReference type="GO" id="GO:0071949">
    <property type="term" value="F:FAD binding"/>
    <property type="evidence" value="ECO:0007669"/>
    <property type="project" value="InterPro"/>
</dbReference>
<dbReference type="InterPro" id="IPR002938">
    <property type="entry name" value="FAD-bd"/>
</dbReference>
<reference evidence="7 8" key="1">
    <citation type="submission" date="2019-12" db="EMBL/GenBank/DDBJ databases">
        <title>Strain KN286 was isolated from seawater, which was collected from Caroline Seamount in the tropical western Pacific.</title>
        <authorList>
            <person name="Wang Q."/>
        </authorList>
    </citation>
    <scope>NUCLEOTIDE SEQUENCE [LARGE SCALE GENOMIC DNA]</scope>
    <source>
        <strain evidence="7 8">KN286</strain>
    </source>
</reference>
<dbReference type="SUPFAM" id="SSF51905">
    <property type="entry name" value="FAD/NAD(P)-binding domain"/>
    <property type="match status" value="1"/>
</dbReference>
<name>A0A6B0TNP0_9RHOB</name>
<gene>
    <name evidence="7" type="ORF">GSH16_08495</name>
</gene>
<dbReference type="Gene3D" id="3.50.50.60">
    <property type="entry name" value="FAD/NAD(P)-binding domain"/>
    <property type="match status" value="1"/>
</dbReference>
<accession>A0A6B0TNP0</accession>
<evidence type="ECO:0000259" key="6">
    <source>
        <dbReference type="Pfam" id="PF01494"/>
    </source>
</evidence>
<dbReference type="PANTHER" id="PTHR13789:SF318">
    <property type="entry name" value="GERANYLGERANYL DIPHOSPHATE REDUCTASE"/>
    <property type="match status" value="1"/>
</dbReference>
<evidence type="ECO:0000313" key="7">
    <source>
        <dbReference type="EMBL" id="MXU65486.1"/>
    </source>
</evidence>
<dbReference type="Proteomes" id="UP000436016">
    <property type="component" value="Unassembled WGS sequence"/>
</dbReference>
<evidence type="ECO:0000256" key="1">
    <source>
        <dbReference type="ARBA" id="ARBA00001974"/>
    </source>
</evidence>
<keyword evidence="4" id="KW-0560">Oxidoreductase</keyword>
<dbReference type="RefSeq" id="WP_160854008.1">
    <property type="nucleotide sequence ID" value="NZ_WUWG01000003.1"/>
</dbReference>
<dbReference type="GO" id="GO:0004497">
    <property type="term" value="F:monooxygenase activity"/>
    <property type="evidence" value="ECO:0007669"/>
    <property type="project" value="UniProtKB-KW"/>
</dbReference>
<feature type="domain" description="FAD-binding" evidence="6">
    <location>
        <begin position="7"/>
        <end position="349"/>
    </location>
</feature>
<dbReference type="InterPro" id="IPR036188">
    <property type="entry name" value="FAD/NAD-bd_sf"/>
</dbReference>
<evidence type="ECO:0000313" key="8">
    <source>
        <dbReference type="Proteomes" id="UP000436016"/>
    </source>
</evidence>